<keyword evidence="2" id="KW-0472">Membrane</keyword>
<evidence type="ECO:0000256" key="2">
    <source>
        <dbReference type="SAM" id="Phobius"/>
    </source>
</evidence>
<feature type="transmembrane region" description="Helical" evidence="2">
    <location>
        <begin position="68"/>
        <end position="85"/>
    </location>
</feature>
<keyword evidence="2" id="KW-0812">Transmembrane</keyword>
<name>A0A2U8QRX8_9FLAO</name>
<accession>A0A2U8QRX8</accession>
<dbReference type="EMBL" id="CP029463">
    <property type="protein sequence ID" value="AWM12851.1"/>
    <property type="molecule type" value="Genomic_DNA"/>
</dbReference>
<evidence type="ECO:0000256" key="1">
    <source>
        <dbReference type="SAM" id="Coils"/>
    </source>
</evidence>
<dbReference type="Proteomes" id="UP000245429">
    <property type="component" value="Chromosome"/>
</dbReference>
<evidence type="ECO:0000313" key="3">
    <source>
        <dbReference type="EMBL" id="AWM12851.1"/>
    </source>
</evidence>
<dbReference type="OrthoDB" id="1377436at2"/>
<organism evidence="3 4">
    <name type="scientific">Flavobacterium sediminis</name>
    <dbReference type="NCBI Taxonomy" id="2201181"/>
    <lineage>
        <taxon>Bacteria</taxon>
        <taxon>Pseudomonadati</taxon>
        <taxon>Bacteroidota</taxon>
        <taxon>Flavobacteriia</taxon>
        <taxon>Flavobacteriales</taxon>
        <taxon>Flavobacteriaceae</taxon>
        <taxon>Flavobacterium</taxon>
    </lineage>
</organism>
<gene>
    <name evidence="3" type="ORF">DI487_02520</name>
</gene>
<sequence length="90" mass="10293">MSGYYGSPKTVIKNNKDLLGEKNRLSIKDYLSVKHCDTKDSIKSSLEQLEAIRTKLQVENKKRKKRQIILAALSLFLSILLLYIIPKITS</sequence>
<dbReference type="KEGG" id="fse:DI487_02520"/>
<evidence type="ECO:0000313" key="4">
    <source>
        <dbReference type="Proteomes" id="UP000245429"/>
    </source>
</evidence>
<dbReference type="RefSeq" id="WP_109568259.1">
    <property type="nucleotide sequence ID" value="NZ_CP029463.1"/>
</dbReference>
<protein>
    <submittedName>
        <fullName evidence="3">Uncharacterized protein</fullName>
    </submittedName>
</protein>
<keyword evidence="4" id="KW-1185">Reference proteome</keyword>
<keyword evidence="2" id="KW-1133">Transmembrane helix</keyword>
<dbReference type="AlphaFoldDB" id="A0A2U8QRX8"/>
<reference evidence="3 4" key="1">
    <citation type="submission" date="2018-05" db="EMBL/GenBank/DDBJ databases">
        <title>Flavobacterium sp. MEBiC07310.</title>
        <authorList>
            <person name="Baek K."/>
        </authorList>
    </citation>
    <scope>NUCLEOTIDE SEQUENCE [LARGE SCALE GENOMIC DNA]</scope>
    <source>
        <strain evidence="3 4">MEBiC07310</strain>
    </source>
</reference>
<proteinExistence type="predicted"/>
<keyword evidence="1" id="KW-0175">Coiled coil</keyword>
<feature type="coiled-coil region" evidence="1">
    <location>
        <begin position="39"/>
        <end position="66"/>
    </location>
</feature>